<accession>A0A834IRS0</accession>
<evidence type="ECO:0000256" key="1">
    <source>
        <dbReference type="SAM" id="SignalP"/>
    </source>
</evidence>
<sequence>MRSLIVFATCVFVCQALKPAPECDPWVSCLDTECKPFPDRCPDGQHLVWDKCGCCQLCSKEPRSGPCGTCGKDLVCKEKNPICKRGQITTLDYCGCCKVCKDVLEFDEKCTPEEPNYGVCKFGLTCIEGRCKILRQLFGNKRH</sequence>
<dbReference type="OrthoDB" id="365605at2759"/>
<feature type="signal peptide" evidence="1">
    <location>
        <begin position="1"/>
        <end position="16"/>
    </location>
</feature>
<reference evidence="2" key="1">
    <citation type="submission" date="2020-08" db="EMBL/GenBank/DDBJ databases">
        <title>Genome sequencing and assembly of the red palm weevil Rhynchophorus ferrugineus.</title>
        <authorList>
            <person name="Dias G.B."/>
            <person name="Bergman C.M."/>
            <person name="Manee M."/>
        </authorList>
    </citation>
    <scope>NUCLEOTIDE SEQUENCE</scope>
    <source>
        <strain evidence="2">AA-2017</strain>
        <tissue evidence="2">Whole larva</tissue>
    </source>
</reference>
<gene>
    <name evidence="2" type="ORF">GWI33_009549</name>
</gene>
<dbReference type="AlphaFoldDB" id="A0A834IRS0"/>
<name>A0A834IRS0_RHYFE</name>
<dbReference type="InterPro" id="IPR009030">
    <property type="entry name" value="Growth_fac_rcpt_cys_sf"/>
</dbReference>
<dbReference type="EMBL" id="JAACXV010000042">
    <property type="protein sequence ID" value="KAF7285872.1"/>
    <property type="molecule type" value="Genomic_DNA"/>
</dbReference>
<feature type="chain" id="PRO_5032783145" evidence="1">
    <location>
        <begin position="17"/>
        <end position="143"/>
    </location>
</feature>
<evidence type="ECO:0000313" key="2">
    <source>
        <dbReference type="EMBL" id="KAF7285872.1"/>
    </source>
</evidence>
<dbReference type="Proteomes" id="UP000625711">
    <property type="component" value="Unassembled WGS sequence"/>
</dbReference>
<comment type="caution">
    <text evidence="2">The sequence shown here is derived from an EMBL/GenBank/DDBJ whole genome shotgun (WGS) entry which is preliminary data.</text>
</comment>
<protein>
    <submittedName>
        <fullName evidence="2">Uncharacterized protein</fullName>
    </submittedName>
</protein>
<evidence type="ECO:0000313" key="3">
    <source>
        <dbReference type="Proteomes" id="UP000625711"/>
    </source>
</evidence>
<organism evidence="2 3">
    <name type="scientific">Rhynchophorus ferrugineus</name>
    <name type="common">Red palm weevil</name>
    <name type="synonym">Curculio ferrugineus</name>
    <dbReference type="NCBI Taxonomy" id="354439"/>
    <lineage>
        <taxon>Eukaryota</taxon>
        <taxon>Metazoa</taxon>
        <taxon>Ecdysozoa</taxon>
        <taxon>Arthropoda</taxon>
        <taxon>Hexapoda</taxon>
        <taxon>Insecta</taxon>
        <taxon>Pterygota</taxon>
        <taxon>Neoptera</taxon>
        <taxon>Endopterygota</taxon>
        <taxon>Coleoptera</taxon>
        <taxon>Polyphaga</taxon>
        <taxon>Cucujiformia</taxon>
        <taxon>Curculionidae</taxon>
        <taxon>Dryophthorinae</taxon>
        <taxon>Rhynchophorus</taxon>
    </lineage>
</organism>
<keyword evidence="3" id="KW-1185">Reference proteome</keyword>
<proteinExistence type="predicted"/>
<keyword evidence="1" id="KW-0732">Signal</keyword>
<dbReference type="SUPFAM" id="SSF57184">
    <property type="entry name" value="Growth factor receptor domain"/>
    <property type="match status" value="1"/>
</dbReference>